<keyword evidence="2" id="KW-0049">Antioxidant</keyword>
<sequence length="152" mass="16621">MLAVDTRLPEIRMSDTEGKAVRLTDFPGQAVLMFFMRSTTCPVCNLHVRHLVSRSAEFRAHGVQVIIAVPEDRVDAARWKEKQSIPFPVISNSTGGPHTGVGLTKKVFGMMQQSGTLLIDRSGVIRYAHSATMPTGSYNRKAVQAAIAELSP</sequence>
<dbReference type="InterPro" id="IPR036249">
    <property type="entry name" value="Thioredoxin-like_sf"/>
</dbReference>
<dbReference type="Gene3D" id="3.40.30.10">
    <property type="entry name" value="Glutaredoxin"/>
    <property type="match status" value="1"/>
</dbReference>
<keyword evidence="1" id="KW-0575">Peroxidase</keyword>
<organism evidence="5 6">
    <name type="scientific">Fodinicola feengrottensis</name>
    <dbReference type="NCBI Taxonomy" id="435914"/>
    <lineage>
        <taxon>Bacteria</taxon>
        <taxon>Bacillati</taxon>
        <taxon>Actinomycetota</taxon>
        <taxon>Actinomycetes</taxon>
        <taxon>Mycobacteriales</taxon>
        <taxon>Fodinicola</taxon>
    </lineage>
</organism>
<evidence type="ECO:0000256" key="1">
    <source>
        <dbReference type="ARBA" id="ARBA00022559"/>
    </source>
</evidence>
<evidence type="ECO:0000256" key="3">
    <source>
        <dbReference type="ARBA" id="ARBA00023284"/>
    </source>
</evidence>
<dbReference type="InterPro" id="IPR000866">
    <property type="entry name" value="AhpC/TSA"/>
</dbReference>
<reference evidence="5 6" key="1">
    <citation type="journal article" date="2019" name="Int. J. Syst. Evol. Microbiol.">
        <title>The Global Catalogue of Microorganisms (GCM) 10K type strain sequencing project: providing services to taxonomists for standard genome sequencing and annotation.</title>
        <authorList>
            <consortium name="The Broad Institute Genomics Platform"/>
            <consortium name="The Broad Institute Genome Sequencing Center for Infectious Disease"/>
            <person name="Wu L."/>
            <person name="Ma J."/>
        </authorList>
    </citation>
    <scope>NUCLEOTIDE SEQUENCE [LARGE SCALE GENOMIC DNA]</scope>
    <source>
        <strain evidence="5 6">JCM 14718</strain>
    </source>
</reference>
<dbReference type="SUPFAM" id="SSF52833">
    <property type="entry name" value="Thioredoxin-like"/>
    <property type="match status" value="1"/>
</dbReference>
<evidence type="ECO:0000313" key="6">
    <source>
        <dbReference type="Proteomes" id="UP001500618"/>
    </source>
</evidence>
<dbReference type="Proteomes" id="UP001500618">
    <property type="component" value="Unassembled WGS sequence"/>
</dbReference>
<evidence type="ECO:0000256" key="2">
    <source>
        <dbReference type="ARBA" id="ARBA00022862"/>
    </source>
</evidence>
<dbReference type="PANTHER" id="PTHR43110">
    <property type="entry name" value="THIOL PEROXIDASE"/>
    <property type="match status" value="1"/>
</dbReference>
<feature type="domain" description="Thioredoxin" evidence="4">
    <location>
        <begin position="2"/>
        <end position="152"/>
    </location>
</feature>
<keyword evidence="6" id="KW-1185">Reference proteome</keyword>
<evidence type="ECO:0000313" key="5">
    <source>
        <dbReference type="EMBL" id="GAA1689415.1"/>
    </source>
</evidence>
<gene>
    <name evidence="5" type="ORF">GCM10009765_43470</name>
</gene>
<keyword evidence="1" id="KW-0560">Oxidoreductase</keyword>
<name>A0ABN2HKC1_9ACTN</name>
<accession>A0ABN2HKC1</accession>
<evidence type="ECO:0000259" key="4">
    <source>
        <dbReference type="PROSITE" id="PS51352"/>
    </source>
</evidence>
<proteinExistence type="predicted"/>
<dbReference type="Pfam" id="PF00578">
    <property type="entry name" value="AhpC-TSA"/>
    <property type="match status" value="1"/>
</dbReference>
<dbReference type="EMBL" id="BAAANY010000017">
    <property type="protein sequence ID" value="GAA1689415.1"/>
    <property type="molecule type" value="Genomic_DNA"/>
</dbReference>
<keyword evidence="3" id="KW-0676">Redox-active center</keyword>
<dbReference type="PANTHER" id="PTHR43110:SF1">
    <property type="entry name" value="THIOL PEROXIDASE"/>
    <property type="match status" value="1"/>
</dbReference>
<dbReference type="PROSITE" id="PS51352">
    <property type="entry name" value="THIOREDOXIN_2"/>
    <property type="match status" value="1"/>
</dbReference>
<comment type="caution">
    <text evidence="5">The sequence shown here is derived from an EMBL/GenBank/DDBJ whole genome shotgun (WGS) entry which is preliminary data.</text>
</comment>
<dbReference type="InterPro" id="IPR050455">
    <property type="entry name" value="Tpx_Peroxidase_subfamily"/>
</dbReference>
<dbReference type="InterPro" id="IPR013766">
    <property type="entry name" value="Thioredoxin_domain"/>
</dbReference>
<protein>
    <submittedName>
        <fullName evidence="5">Peroxiredoxin family protein</fullName>
    </submittedName>
</protein>